<dbReference type="RefSeq" id="WP_021661097.1">
    <property type="nucleotide sequence ID" value="NZ_FQVY01000007.1"/>
</dbReference>
<dbReference type="SMART" id="SM00382">
    <property type="entry name" value="AAA"/>
    <property type="match status" value="1"/>
</dbReference>
<dbReference type="GO" id="GO:0016887">
    <property type="term" value="F:ATP hydrolysis activity"/>
    <property type="evidence" value="ECO:0007669"/>
    <property type="project" value="InterPro"/>
</dbReference>
<evidence type="ECO:0000313" key="6">
    <source>
        <dbReference type="EMBL" id="MZL70829.1"/>
    </source>
</evidence>
<evidence type="ECO:0000256" key="2">
    <source>
        <dbReference type="ARBA" id="ARBA00022448"/>
    </source>
</evidence>
<keyword evidence="9" id="KW-1185">Reference proteome</keyword>
<evidence type="ECO:0000259" key="5">
    <source>
        <dbReference type="PROSITE" id="PS50893"/>
    </source>
</evidence>
<evidence type="ECO:0000256" key="3">
    <source>
        <dbReference type="ARBA" id="ARBA00022741"/>
    </source>
</evidence>
<dbReference type="AlphaFoldDB" id="A0AAQ1RXA2"/>
<evidence type="ECO:0000313" key="8">
    <source>
        <dbReference type="Proteomes" id="UP000184089"/>
    </source>
</evidence>
<dbReference type="Pfam" id="PF00005">
    <property type="entry name" value="ABC_tran"/>
    <property type="match status" value="1"/>
</dbReference>
<dbReference type="EMBL" id="FQVY01000007">
    <property type="protein sequence ID" value="SHG66253.1"/>
    <property type="molecule type" value="Genomic_DNA"/>
</dbReference>
<reference evidence="8" key="1">
    <citation type="submission" date="2016-11" db="EMBL/GenBank/DDBJ databases">
        <authorList>
            <person name="Jaros S."/>
            <person name="Januszkiewicz K."/>
            <person name="Wedrychowicz H."/>
        </authorList>
    </citation>
    <scope>NUCLEOTIDE SEQUENCE [LARGE SCALE GENOMIC DNA]</scope>
    <source>
        <strain evidence="8">DSM 4029</strain>
    </source>
</reference>
<evidence type="ECO:0000256" key="1">
    <source>
        <dbReference type="ARBA" id="ARBA00005417"/>
    </source>
</evidence>
<dbReference type="InterPro" id="IPR003593">
    <property type="entry name" value="AAA+_ATPase"/>
</dbReference>
<evidence type="ECO:0000313" key="9">
    <source>
        <dbReference type="Proteomes" id="UP000474718"/>
    </source>
</evidence>
<sequence>MEPILQVQNLHKKIGKKAIIRDASFAVMPGEIMGFLGPNGAGKTTTIKMILGLLKVDSGSIQIGPYDGVKDPERARSLVGGIIENPEMYGHLTGRQNLQVYANMCQGVSRERIDEVVRQVKLENRIGDKVRRYSLGMRQRLGVAQAILHRPKLLILDEPTNGLDPVGIKELRDTLRQLADEEEVGVLISSHQLAEMELMCDRVCIVDAGQIVAVRDLRAERASAGQSDQSVPTLWEVSDPQRAAELLAALFPQGEITPAAGGVQLSCSRKQRAAAVRQLCESGVEVYSVIPHRTSLEELFLETTTGSKGQIQ</sequence>
<feature type="domain" description="ABC transporter" evidence="5">
    <location>
        <begin position="5"/>
        <end position="233"/>
    </location>
</feature>
<dbReference type="Gene3D" id="3.40.50.300">
    <property type="entry name" value="P-loop containing nucleotide triphosphate hydrolases"/>
    <property type="match status" value="1"/>
</dbReference>
<dbReference type="PANTHER" id="PTHR43335:SF4">
    <property type="entry name" value="ABC TRANSPORTER, ATP-BINDING PROTEIN"/>
    <property type="match status" value="1"/>
</dbReference>
<protein>
    <submittedName>
        <fullName evidence="7">ABC-2 type transport system ATP-binding protein</fullName>
    </submittedName>
    <submittedName>
        <fullName evidence="6">ATP-binding cassette domain-containing protein</fullName>
    </submittedName>
</protein>
<keyword evidence="2" id="KW-0813">Transport</keyword>
<keyword evidence="3" id="KW-0547">Nucleotide-binding</keyword>
<accession>A0AAQ1RXA2</accession>
<dbReference type="EMBL" id="WWVX01000011">
    <property type="protein sequence ID" value="MZL70829.1"/>
    <property type="molecule type" value="Genomic_DNA"/>
</dbReference>
<dbReference type="Proteomes" id="UP000474718">
    <property type="component" value="Unassembled WGS sequence"/>
</dbReference>
<comment type="caution">
    <text evidence="7">The sequence shown here is derived from an EMBL/GenBank/DDBJ whole genome shotgun (WGS) entry which is preliminary data.</text>
</comment>
<dbReference type="InterPro" id="IPR003439">
    <property type="entry name" value="ABC_transporter-like_ATP-bd"/>
</dbReference>
<dbReference type="InterPro" id="IPR027417">
    <property type="entry name" value="P-loop_NTPase"/>
</dbReference>
<comment type="similarity">
    <text evidence="1">Belongs to the ABC transporter superfamily.</text>
</comment>
<dbReference type="PANTHER" id="PTHR43335">
    <property type="entry name" value="ABC TRANSPORTER, ATP-BINDING PROTEIN"/>
    <property type="match status" value="1"/>
</dbReference>
<evidence type="ECO:0000256" key="4">
    <source>
        <dbReference type="ARBA" id="ARBA00022840"/>
    </source>
</evidence>
<evidence type="ECO:0000313" key="7">
    <source>
        <dbReference type="EMBL" id="SHG66253.1"/>
    </source>
</evidence>
<keyword evidence="4 7" id="KW-0067">ATP-binding</keyword>
<dbReference type="GO" id="GO:0005524">
    <property type="term" value="F:ATP binding"/>
    <property type="evidence" value="ECO:0007669"/>
    <property type="project" value="UniProtKB-KW"/>
</dbReference>
<reference evidence="6 9" key="3">
    <citation type="journal article" date="2019" name="Nat. Med.">
        <title>A library of human gut bacterial isolates paired with longitudinal multiomics data enables mechanistic microbiome research.</title>
        <authorList>
            <person name="Poyet M."/>
            <person name="Groussin M."/>
            <person name="Gibbons S.M."/>
            <person name="Avila-Pacheco J."/>
            <person name="Jiang X."/>
            <person name="Kearney S.M."/>
            <person name="Perrotta A.R."/>
            <person name="Berdy B."/>
            <person name="Zhao S."/>
            <person name="Lieberman T.D."/>
            <person name="Swanson P.K."/>
            <person name="Smith M."/>
            <person name="Roesemann S."/>
            <person name="Alexander J.E."/>
            <person name="Rich S.A."/>
            <person name="Livny J."/>
            <person name="Vlamakis H."/>
            <person name="Clish C."/>
            <person name="Bullock K."/>
            <person name="Deik A."/>
            <person name="Scott J."/>
            <person name="Pierce K.A."/>
            <person name="Xavier R.J."/>
            <person name="Alm E.J."/>
        </authorList>
    </citation>
    <scope>NUCLEOTIDE SEQUENCE [LARGE SCALE GENOMIC DNA]</scope>
    <source>
        <strain evidence="6 9">BIOML-A2</strain>
    </source>
</reference>
<dbReference type="InterPro" id="IPR017871">
    <property type="entry name" value="ABC_transporter-like_CS"/>
</dbReference>
<organism evidence="7 8">
    <name type="scientific">Bittarella massiliensis</name>
    <name type="common">ex Durand et al. 2017</name>
    <dbReference type="NCBI Taxonomy" id="1720313"/>
    <lineage>
        <taxon>Bacteria</taxon>
        <taxon>Bacillati</taxon>
        <taxon>Bacillota</taxon>
        <taxon>Clostridia</taxon>
        <taxon>Eubacteriales</taxon>
        <taxon>Oscillospiraceae</taxon>
        <taxon>Bittarella (ex Durand et al. 2017)</taxon>
    </lineage>
</organism>
<reference evidence="7" key="2">
    <citation type="submission" date="2016-11" db="EMBL/GenBank/DDBJ databases">
        <authorList>
            <person name="Varghese N."/>
            <person name="Submissions S."/>
        </authorList>
    </citation>
    <scope>NUCLEOTIDE SEQUENCE</scope>
    <source>
        <strain evidence="7">DSM 4029</strain>
    </source>
</reference>
<gene>
    <name evidence="6" type="ORF">GT747_13830</name>
    <name evidence="7" type="ORF">SAMN05444424_2932</name>
</gene>
<dbReference type="SUPFAM" id="SSF52540">
    <property type="entry name" value="P-loop containing nucleoside triphosphate hydrolases"/>
    <property type="match status" value="1"/>
</dbReference>
<dbReference type="Proteomes" id="UP000184089">
    <property type="component" value="Unassembled WGS sequence"/>
</dbReference>
<proteinExistence type="inferred from homology"/>
<dbReference type="PROSITE" id="PS00211">
    <property type="entry name" value="ABC_TRANSPORTER_1"/>
    <property type="match status" value="1"/>
</dbReference>
<name>A0AAQ1RXA2_9FIRM</name>
<dbReference type="PROSITE" id="PS50893">
    <property type="entry name" value="ABC_TRANSPORTER_2"/>
    <property type="match status" value="1"/>
</dbReference>